<reference evidence="2" key="1">
    <citation type="submission" date="2022-01" db="EMBL/GenBank/DDBJ databases">
        <title>Draft Genome Sequences of Seven Type Strains of the Genus Streptomyces.</title>
        <authorList>
            <person name="Aziz S."/>
            <person name="Coretto E."/>
            <person name="Chronakova A."/>
            <person name="Sproer C."/>
            <person name="Huber K."/>
            <person name="Nouioui I."/>
            <person name="Gross H."/>
        </authorList>
    </citation>
    <scope>NUCLEOTIDE SEQUENCE</scope>
    <source>
        <strain evidence="2">DSM 103493</strain>
    </source>
</reference>
<organism evidence="2 3">
    <name type="scientific">Streptomyces muensis</name>
    <dbReference type="NCBI Taxonomy" id="1077944"/>
    <lineage>
        <taxon>Bacteria</taxon>
        <taxon>Bacillati</taxon>
        <taxon>Actinomycetota</taxon>
        <taxon>Actinomycetes</taxon>
        <taxon>Kitasatosporales</taxon>
        <taxon>Streptomycetaceae</taxon>
        <taxon>Streptomyces</taxon>
    </lineage>
</organism>
<dbReference type="AlphaFoldDB" id="A0A9X1TPF5"/>
<dbReference type="PANTHER" id="PTHR33657:SF6">
    <property type="entry name" value="SECRETED PROTEIN"/>
    <property type="match status" value="1"/>
</dbReference>
<dbReference type="InterPro" id="IPR008701">
    <property type="entry name" value="NPP1"/>
</dbReference>
<name>A0A9X1TPF5_STRM4</name>
<feature type="chain" id="PRO_5040819824" evidence="1">
    <location>
        <begin position="37"/>
        <end position="266"/>
    </location>
</feature>
<dbReference type="Proteomes" id="UP001139384">
    <property type="component" value="Unassembled WGS sequence"/>
</dbReference>
<sequence length="266" mass="29518">MSQTAKLRRRSRIAKAALILGSVAGLTVSMTGSANAAIMNPLPWNASTFQNKYMPLFDYDDNGCLPATAVDASGRLNGGLQPTGSITGGCRTNHLAKANTYAQSKCQNGWCAYVYALYFEKDQAQNGVSWGSHRHDWECVVVFQKQGEERPRYLAASRHGGFSTHPINEVPMDGNHVKIVYHKDGSSTHAFRFAKWGEVPRVWGNGNWDTPTLVTMENMAKTPRDALWDTNNKKYDNHWGKANFPLTNNLIDNINKARPSAVPAFR</sequence>
<dbReference type="RefSeq" id="WP_234767088.1">
    <property type="nucleotide sequence ID" value="NZ_JAKEIP010000236.1"/>
</dbReference>
<gene>
    <name evidence="2" type="ORF">L0P92_35015</name>
</gene>
<feature type="signal peptide" evidence="1">
    <location>
        <begin position="1"/>
        <end position="36"/>
    </location>
</feature>
<proteinExistence type="predicted"/>
<comment type="caution">
    <text evidence="2">The sequence shown here is derived from an EMBL/GenBank/DDBJ whole genome shotgun (WGS) entry which is preliminary data.</text>
</comment>
<protein>
    <submittedName>
        <fullName evidence="2">NPP1 family protein</fullName>
    </submittedName>
</protein>
<evidence type="ECO:0000313" key="3">
    <source>
        <dbReference type="Proteomes" id="UP001139384"/>
    </source>
</evidence>
<keyword evidence="1" id="KW-0732">Signal</keyword>
<keyword evidence="3" id="KW-1185">Reference proteome</keyword>
<dbReference type="PANTHER" id="PTHR33657">
    <property type="entry name" value="DOMAIN PROTEIN, PUTATIVE (AFU_ORTHOLOGUE AFUA_5G00600)-RELATED"/>
    <property type="match status" value="1"/>
</dbReference>
<dbReference type="PIRSF" id="PIRSF029958">
    <property type="entry name" value="Necrosis-inducing_protein"/>
    <property type="match status" value="1"/>
</dbReference>
<dbReference type="Pfam" id="PF05630">
    <property type="entry name" value="NPP1"/>
    <property type="match status" value="1"/>
</dbReference>
<evidence type="ECO:0000313" key="2">
    <source>
        <dbReference type="EMBL" id="MCF1598722.1"/>
    </source>
</evidence>
<accession>A0A9X1TPF5</accession>
<evidence type="ECO:0000256" key="1">
    <source>
        <dbReference type="SAM" id="SignalP"/>
    </source>
</evidence>
<dbReference type="EMBL" id="JAKEIP010000236">
    <property type="protein sequence ID" value="MCF1598722.1"/>
    <property type="molecule type" value="Genomic_DNA"/>
</dbReference>